<feature type="transmembrane region" description="Helical" evidence="1">
    <location>
        <begin position="54"/>
        <end position="73"/>
    </location>
</feature>
<accession>A0A3E0H6L1</accession>
<protein>
    <submittedName>
        <fullName evidence="2">Uncharacterized protein</fullName>
    </submittedName>
</protein>
<keyword evidence="3" id="KW-1185">Reference proteome</keyword>
<keyword evidence="1" id="KW-0472">Membrane</keyword>
<feature type="transmembrane region" description="Helical" evidence="1">
    <location>
        <begin position="85"/>
        <end position="108"/>
    </location>
</feature>
<dbReference type="OrthoDB" id="6717649at2"/>
<dbReference type="Proteomes" id="UP000256774">
    <property type="component" value="Unassembled WGS sequence"/>
</dbReference>
<organism evidence="2 3">
    <name type="scientific">Paraperlucidibaca baekdonensis</name>
    <dbReference type="NCBI Taxonomy" id="748120"/>
    <lineage>
        <taxon>Bacteria</taxon>
        <taxon>Pseudomonadati</taxon>
        <taxon>Pseudomonadota</taxon>
        <taxon>Gammaproteobacteria</taxon>
        <taxon>Moraxellales</taxon>
        <taxon>Moraxellaceae</taxon>
        <taxon>Paraperlucidibaca</taxon>
    </lineage>
</organism>
<keyword evidence="1" id="KW-0812">Transmembrane</keyword>
<sequence length="190" mass="20534">MNAVLSMGWSLLTFRAGPDALPFAPRLIIPLVALNLVISFAIQSLAGSGMDKPVLQLSAMALAAEAFWLIFCLQRRGWRNRWTQSFTALVLIDTWISALAFPIALISIQGGDVLLGVAAILQIAMTLWSLNVRGFIYAQTLAISRLRGILQALVPLLLVMVVAVSLFPDLVPTPDVPTAEPATPAMTPER</sequence>
<proteinExistence type="predicted"/>
<dbReference type="RefSeq" id="WP_116207708.1">
    <property type="nucleotide sequence ID" value="NZ_QUNR01000002.1"/>
</dbReference>
<evidence type="ECO:0000313" key="2">
    <source>
        <dbReference type="EMBL" id="REH38674.1"/>
    </source>
</evidence>
<feature type="transmembrane region" description="Helical" evidence="1">
    <location>
        <begin position="148"/>
        <end position="167"/>
    </location>
</feature>
<dbReference type="EMBL" id="QUNR01000002">
    <property type="protein sequence ID" value="REH38674.1"/>
    <property type="molecule type" value="Genomic_DNA"/>
</dbReference>
<feature type="transmembrane region" description="Helical" evidence="1">
    <location>
        <begin position="20"/>
        <end position="42"/>
    </location>
</feature>
<reference evidence="2 3" key="1">
    <citation type="submission" date="2018-08" db="EMBL/GenBank/DDBJ databases">
        <title>Genomic Encyclopedia of Type Strains, Phase IV (KMG-IV): sequencing the most valuable type-strain genomes for metagenomic binning, comparative biology and taxonomic classification.</title>
        <authorList>
            <person name="Goeker M."/>
        </authorList>
    </citation>
    <scope>NUCLEOTIDE SEQUENCE [LARGE SCALE GENOMIC DNA]</scope>
    <source>
        <strain evidence="2 3">DSM 26022</strain>
    </source>
</reference>
<keyword evidence="1" id="KW-1133">Transmembrane helix</keyword>
<feature type="transmembrane region" description="Helical" evidence="1">
    <location>
        <begin position="114"/>
        <end position="136"/>
    </location>
</feature>
<name>A0A3E0H6L1_9GAMM</name>
<comment type="caution">
    <text evidence="2">The sequence shown here is derived from an EMBL/GenBank/DDBJ whole genome shotgun (WGS) entry which is preliminary data.</text>
</comment>
<dbReference type="AlphaFoldDB" id="A0A3E0H6L1"/>
<evidence type="ECO:0000313" key="3">
    <source>
        <dbReference type="Proteomes" id="UP000256774"/>
    </source>
</evidence>
<gene>
    <name evidence="2" type="ORF">DFR26_0833</name>
</gene>
<evidence type="ECO:0000256" key="1">
    <source>
        <dbReference type="SAM" id="Phobius"/>
    </source>
</evidence>